<protein>
    <submittedName>
        <fullName evidence="2">Phosphotransferase</fullName>
    </submittedName>
</protein>
<keyword evidence="3" id="KW-1185">Reference proteome</keyword>
<sequence length="360" mass="40056">MSSAQEQCTQASLPMTLGQIDAAWLTSALRTRFPDVRVRQLTIAEVMHGTCTKVWIDLETDGAQLPGRLMLKGGFEPHSRDWWSMHQMEVGGYLHILPELRLPSPTCYFAAYDEGQKQGVIVMEDLVSSGARFCHAQHPAGLTETRQRLATLAAFHARSWQSESFAPGGDWHWVQDVACDTRDYARAFLQPEVWTRYTALPRGAAVARRFHDAAWLGEALEKLVTVSSSLPHCVLHGDTHPGNLYVAADGTPGFFDSLPGHGPAMSEVAYHLVCALDVEDRRSWERELVRFYLDALASQGVEPPTEEEAMTQYAIFLARAYFIFIINASEFQKEAVNTAYTARISAAMLDHDTAGRLSAL</sequence>
<dbReference type="EMBL" id="JBFNXR010000052">
    <property type="protein sequence ID" value="MEW9856441.1"/>
    <property type="molecule type" value="Genomic_DNA"/>
</dbReference>
<evidence type="ECO:0000313" key="2">
    <source>
        <dbReference type="EMBL" id="MEW9856441.1"/>
    </source>
</evidence>
<accession>A0ABV3REC2</accession>
<dbReference type="SUPFAM" id="SSF56112">
    <property type="entry name" value="Protein kinase-like (PK-like)"/>
    <property type="match status" value="1"/>
</dbReference>
<dbReference type="InterPro" id="IPR002575">
    <property type="entry name" value="Aminoglycoside_PTrfase"/>
</dbReference>
<reference evidence="2 3" key="1">
    <citation type="submission" date="2024-06" db="EMBL/GenBank/DDBJ databases">
        <title>Novosphingobium rhizovicinus M1R2S20.</title>
        <authorList>
            <person name="Sun J.-Q."/>
        </authorList>
    </citation>
    <scope>NUCLEOTIDE SEQUENCE [LARGE SCALE GENOMIC DNA]</scope>
    <source>
        <strain evidence="2 3">M1R2S20</strain>
    </source>
</reference>
<gene>
    <name evidence="2" type="ORF">ABUH87_14980</name>
</gene>
<comment type="caution">
    <text evidence="2">The sequence shown here is derived from an EMBL/GenBank/DDBJ whole genome shotgun (WGS) entry which is preliminary data.</text>
</comment>
<feature type="domain" description="Aminoglycoside phosphotransferase" evidence="1">
    <location>
        <begin position="94"/>
        <end position="294"/>
    </location>
</feature>
<dbReference type="Proteomes" id="UP001556118">
    <property type="component" value="Unassembled WGS sequence"/>
</dbReference>
<proteinExistence type="predicted"/>
<organism evidence="2 3">
    <name type="scientific">Novosphingobium rhizovicinum</name>
    <dbReference type="NCBI Taxonomy" id="3228928"/>
    <lineage>
        <taxon>Bacteria</taxon>
        <taxon>Pseudomonadati</taxon>
        <taxon>Pseudomonadota</taxon>
        <taxon>Alphaproteobacteria</taxon>
        <taxon>Sphingomonadales</taxon>
        <taxon>Sphingomonadaceae</taxon>
        <taxon>Novosphingobium</taxon>
    </lineage>
</organism>
<dbReference type="Gene3D" id="3.90.1200.10">
    <property type="match status" value="1"/>
</dbReference>
<evidence type="ECO:0000259" key="1">
    <source>
        <dbReference type="Pfam" id="PF01636"/>
    </source>
</evidence>
<evidence type="ECO:0000313" key="3">
    <source>
        <dbReference type="Proteomes" id="UP001556118"/>
    </source>
</evidence>
<dbReference type="RefSeq" id="WP_367774891.1">
    <property type="nucleotide sequence ID" value="NZ_JBFNXR010000052.1"/>
</dbReference>
<dbReference type="Pfam" id="PF01636">
    <property type="entry name" value="APH"/>
    <property type="match status" value="1"/>
</dbReference>
<name>A0ABV3REC2_9SPHN</name>
<dbReference type="InterPro" id="IPR011009">
    <property type="entry name" value="Kinase-like_dom_sf"/>
</dbReference>